<comment type="caution">
    <text evidence="3">The sequence shown here is derived from an EMBL/GenBank/DDBJ whole genome shotgun (WGS) entry which is preliminary data.</text>
</comment>
<dbReference type="RefSeq" id="WP_164209743.1">
    <property type="nucleotide sequence ID" value="NZ_JAAGSC010000031.1"/>
</dbReference>
<dbReference type="InterPro" id="IPR007607">
    <property type="entry name" value="BacA/B"/>
</dbReference>
<comment type="similarity">
    <text evidence="1">Belongs to the bactofilin family.</text>
</comment>
<dbReference type="Proteomes" id="UP000484885">
    <property type="component" value="Unassembled WGS sequence"/>
</dbReference>
<reference evidence="3 4" key="1">
    <citation type="submission" date="2020-02" db="EMBL/GenBank/DDBJ databases">
        <authorList>
            <person name="Zhang X.-Y."/>
        </authorList>
    </citation>
    <scope>NUCLEOTIDE SEQUENCE [LARGE SCALE GENOMIC DNA]</scope>
    <source>
        <strain evidence="3 4">C33</strain>
    </source>
</reference>
<accession>A0A845UVB9</accession>
<dbReference type="EMBL" id="JAAGSC010000031">
    <property type="protein sequence ID" value="NDY94484.1"/>
    <property type="molecule type" value="Genomic_DNA"/>
</dbReference>
<evidence type="ECO:0000313" key="4">
    <source>
        <dbReference type="Proteomes" id="UP000484885"/>
    </source>
</evidence>
<dbReference type="PANTHER" id="PTHR35024:SF4">
    <property type="entry name" value="POLYMER-FORMING CYTOSKELETAL PROTEIN"/>
    <property type="match status" value="1"/>
</dbReference>
<organism evidence="3 4">
    <name type="scientific">Wenzhouxiangella limi</name>
    <dbReference type="NCBI Taxonomy" id="2707351"/>
    <lineage>
        <taxon>Bacteria</taxon>
        <taxon>Pseudomonadati</taxon>
        <taxon>Pseudomonadota</taxon>
        <taxon>Gammaproteobacteria</taxon>
        <taxon>Chromatiales</taxon>
        <taxon>Wenzhouxiangellaceae</taxon>
        <taxon>Wenzhouxiangella</taxon>
    </lineage>
</organism>
<evidence type="ECO:0000313" key="3">
    <source>
        <dbReference type="EMBL" id="NDY94484.1"/>
    </source>
</evidence>
<sequence>MGIIGRNHSKQGKSNGTTVIAAGTELVGNLALEDNLHIDGRISGDVESKAEVVIGQAGHMEGRVQAKRVLVSGSFDGTIEAERLEIVASGKVTGEVTVGQLVVESGAHFNGTSRIRGDEPPRQLTHASEPASDQPEQPSAGESKAPGKKASRKESADETA</sequence>
<dbReference type="Pfam" id="PF04519">
    <property type="entry name" value="Bactofilin"/>
    <property type="match status" value="1"/>
</dbReference>
<gene>
    <name evidence="3" type="ORF">G3I74_01900</name>
</gene>
<protein>
    <submittedName>
        <fullName evidence="3">Polymer-forming cytoskeletal protein</fullName>
    </submittedName>
</protein>
<keyword evidence="4" id="KW-1185">Reference proteome</keyword>
<feature type="region of interest" description="Disordered" evidence="2">
    <location>
        <begin position="109"/>
        <end position="160"/>
    </location>
</feature>
<evidence type="ECO:0000256" key="1">
    <source>
        <dbReference type="ARBA" id="ARBA00044755"/>
    </source>
</evidence>
<dbReference type="PANTHER" id="PTHR35024">
    <property type="entry name" value="HYPOTHETICAL CYTOSOLIC PROTEIN"/>
    <property type="match status" value="1"/>
</dbReference>
<name>A0A845UVB9_9GAMM</name>
<proteinExistence type="inferred from homology"/>
<evidence type="ECO:0000256" key="2">
    <source>
        <dbReference type="SAM" id="MobiDB-lite"/>
    </source>
</evidence>
<dbReference type="AlphaFoldDB" id="A0A845UVB9"/>